<organism evidence="2 3">
    <name type="scientific">Wenjunlia vitaminophila</name>
    <name type="common">Streptomyces vitaminophilus</name>
    <dbReference type="NCBI Taxonomy" id="76728"/>
    <lineage>
        <taxon>Bacteria</taxon>
        <taxon>Bacillati</taxon>
        <taxon>Actinomycetota</taxon>
        <taxon>Actinomycetes</taxon>
        <taxon>Kitasatosporales</taxon>
        <taxon>Streptomycetaceae</taxon>
        <taxon>Wenjunlia</taxon>
    </lineage>
</organism>
<evidence type="ECO:0000256" key="1">
    <source>
        <dbReference type="SAM" id="MobiDB-lite"/>
    </source>
</evidence>
<dbReference type="EMBL" id="LLZU01000028">
    <property type="protein sequence ID" value="KRV48153.1"/>
    <property type="molecule type" value="Genomic_DNA"/>
</dbReference>
<name>A0A0T6LQD9_WENVI</name>
<protein>
    <submittedName>
        <fullName evidence="2">Uncharacterized protein</fullName>
    </submittedName>
</protein>
<proteinExistence type="predicted"/>
<comment type="caution">
    <text evidence="2">The sequence shown here is derived from an EMBL/GenBank/DDBJ whole genome shotgun (WGS) entry which is preliminary data.</text>
</comment>
<dbReference type="Proteomes" id="UP000050867">
    <property type="component" value="Unassembled WGS sequence"/>
</dbReference>
<keyword evidence="3" id="KW-1185">Reference proteome</keyword>
<feature type="region of interest" description="Disordered" evidence="1">
    <location>
        <begin position="38"/>
        <end position="105"/>
    </location>
</feature>
<evidence type="ECO:0000313" key="2">
    <source>
        <dbReference type="EMBL" id="KRV48153.1"/>
    </source>
</evidence>
<accession>A0A0T6LQD9</accession>
<dbReference type="Gene3D" id="2.60.40.230">
    <property type="entry name" value="Neocarzinostatin-like"/>
    <property type="match status" value="1"/>
</dbReference>
<evidence type="ECO:0000313" key="3">
    <source>
        <dbReference type="Proteomes" id="UP000050867"/>
    </source>
</evidence>
<dbReference type="RefSeq" id="WP_018384925.1">
    <property type="nucleotide sequence ID" value="NZ_LLZU01000028.1"/>
</dbReference>
<reference evidence="2 3" key="1">
    <citation type="submission" date="2015-10" db="EMBL/GenBank/DDBJ databases">
        <title>Draft genome sequence of pyrrolomycin-producing Streptomyces vitaminophilus.</title>
        <authorList>
            <person name="Graham D.E."/>
            <person name="Mahan K.M."/>
            <person name="Klingeman D.M."/>
            <person name="Hettich R.L."/>
            <person name="Parry R.J."/>
        </authorList>
    </citation>
    <scope>NUCLEOTIDE SEQUENCE [LARGE SCALE GENOMIC DNA]</scope>
    <source>
        <strain evidence="2 3">ATCC 31673</strain>
    </source>
</reference>
<gene>
    <name evidence="2" type="ORF">AQ490_26165</name>
</gene>
<dbReference type="AlphaFoldDB" id="A0A0T6LQD9"/>
<sequence>MTGASDREAHSTAIKVAWITAAGVVATAVIAAVASFAASGGGDGDAGPPPGAGGSSMSTPTAEPTESADEKPSEAASPTKRAELAFFIEPDSGERGSTATVAGGGFRPGEGVRISFALPGNGSDGDAIRDVRADESGAFSAEVTIPSKNAFYGTPLEEGQIRMIAKGLTSERTTDTYYTITLP</sequence>